<evidence type="ECO:0000313" key="3">
    <source>
        <dbReference type="Proteomes" id="UP001286313"/>
    </source>
</evidence>
<reference evidence="2" key="1">
    <citation type="submission" date="2023-10" db="EMBL/GenBank/DDBJ databases">
        <title>Genome assemblies of two species of porcelain crab, Petrolisthes cinctipes and Petrolisthes manimaculis (Anomura: Porcellanidae).</title>
        <authorList>
            <person name="Angst P."/>
        </authorList>
    </citation>
    <scope>NUCLEOTIDE SEQUENCE</scope>
    <source>
        <strain evidence="2">PB745_01</strain>
        <tissue evidence="2">Gill</tissue>
    </source>
</reference>
<accession>A0AAE1BK68</accession>
<feature type="region of interest" description="Disordered" evidence="1">
    <location>
        <begin position="1"/>
        <end position="28"/>
    </location>
</feature>
<feature type="region of interest" description="Disordered" evidence="1">
    <location>
        <begin position="115"/>
        <end position="227"/>
    </location>
</feature>
<evidence type="ECO:0000313" key="2">
    <source>
        <dbReference type="EMBL" id="KAK3850989.1"/>
    </source>
</evidence>
<comment type="caution">
    <text evidence="2">The sequence shown here is derived from an EMBL/GenBank/DDBJ whole genome shotgun (WGS) entry which is preliminary data.</text>
</comment>
<gene>
    <name evidence="2" type="ORF">Pcinc_042333</name>
</gene>
<proteinExistence type="predicted"/>
<dbReference type="EMBL" id="JAWQEG010008096">
    <property type="protein sequence ID" value="KAK3850989.1"/>
    <property type="molecule type" value="Genomic_DNA"/>
</dbReference>
<dbReference type="AlphaFoldDB" id="A0AAE1BK68"/>
<sequence length="227" mass="25790">MKPQRRKPFKYQPTQDRRYKPASQPLRRRATKLQPMRGGAGVLCCGGIISQIDVASPGRNTSHYLRRRSLMALLHNEGSIKEGTGCPIHILINSSSVKMLSIYVDVVARWTRNGDEKEDLQQNPSISFTPQHLPPSTHNIFNPQQKSIHLFHPTTPSPIHPQHLQPTTKPYKKNPSISYTPQHLPPSSPQHLNLQQNPSISFTPQHLPPSTTEPRPLQEQEQQQQQQ</sequence>
<feature type="compositionally biased region" description="Polar residues" evidence="1">
    <location>
        <begin position="189"/>
        <end position="213"/>
    </location>
</feature>
<name>A0AAE1BK68_PETCI</name>
<evidence type="ECO:0000256" key="1">
    <source>
        <dbReference type="SAM" id="MobiDB-lite"/>
    </source>
</evidence>
<keyword evidence="3" id="KW-1185">Reference proteome</keyword>
<protein>
    <submittedName>
        <fullName evidence="2">Uncharacterized protein</fullName>
    </submittedName>
</protein>
<dbReference type="Proteomes" id="UP001286313">
    <property type="component" value="Unassembled WGS sequence"/>
</dbReference>
<organism evidence="2 3">
    <name type="scientific">Petrolisthes cinctipes</name>
    <name type="common">Flat porcelain crab</name>
    <dbReference type="NCBI Taxonomy" id="88211"/>
    <lineage>
        <taxon>Eukaryota</taxon>
        <taxon>Metazoa</taxon>
        <taxon>Ecdysozoa</taxon>
        <taxon>Arthropoda</taxon>
        <taxon>Crustacea</taxon>
        <taxon>Multicrustacea</taxon>
        <taxon>Malacostraca</taxon>
        <taxon>Eumalacostraca</taxon>
        <taxon>Eucarida</taxon>
        <taxon>Decapoda</taxon>
        <taxon>Pleocyemata</taxon>
        <taxon>Anomura</taxon>
        <taxon>Galatheoidea</taxon>
        <taxon>Porcellanidae</taxon>
        <taxon>Petrolisthes</taxon>
    </lineage>
</organism>
<feature type="compositionally biased region" description="Polar residues" evidence="1">
    <location>
        <begin position="121"/>
        <end position="147"/>
    </location>
</feature>